<dbReference type="InterPro" id="IPR013103">
    <property type="entry name" value="RVT_2"/>
</dbReference>
<evidence type="ECO:0000313" key="4">
    <source>
        <dbReference type="EMBL" id="GBM96351.1"/>
    </source>
</evidence>
<dbReference type="Pfam" id="PF14223">
    <property type="entry name" value="Retrotran_gag_2"/>
    <property type="match status" value="1"/>
</dbReference>
<proteinExistence type="predicted"/>
<dbReference type="Pfam" id="PF07727">
    <property type="entry name" value="RVT_2"/>
    <property type="match status" value="1"/>
</dbReference>
<evidence type="ECO:0000259" key="2">
    <source>
        <dbReference type="Pfam" id="PF07727"/>
    </source>
</evidence>
<evidence type="ECO:0000313" key="5">
    <source>
        <dbReference type="Proteomes" id="UP000499080"/>
    </source>
</evidence>
<feature type="domain" description="Reverse transcriptase Ty1/copia-type" evidence="2">
    <location>
        <begin position="414"/>
        <end position="508"/>
    </location>
</feature>
<dbReference type="AlphaFoldDB" id="A0A4Y2K1R4"/>
<feature type="region of interest" description="Disordered" evidence="1">
    <location>
        <begin position="105"/>
        <end position="139"/>
    </location>
</feature>
<evidence type="ECO:0000256" key="1">
    <source>
        <dbReference type="SAM" id="MobiDB-lite"/>
    </source>
</evidence>
<comment type="caution">
    <text evidence="4">The sequence shown here is derived from an EMBL/GenBank/DDBJ whole genome shotgun (WGS) entry which is preliminary data.</text>
</comment>
<dbReference type="InterPro" id="IPR057670">
    <property type="entry name" value="SH3_retrovirus"/>
</dbReference>
<evidence type="ECO:0000259" key="3">
    <source>
        <dbReference type="Pfam" id="PF25597"/>
    </source>
</evidence>
<dbReference type="EMBL" id="BGPR01004135">
    <property type="protein sequence ID" value="GBM96351.1"/>
    <property type="molecule type" value="Genomic_DNA"/>
</dbReference>
<accession>A0A4Y2K1R4</accession>
<gene>
    <name evidence="4" type="primary">GIP_298</name>
    <name evidence="4" type="ORF">AVEN_120867_1</name>
</gene>
<feature type="domain" description="Retroviral polymerase SH3-like" evidence="3">
    <location>
        <begin position="221"/>
        <end position="246"/>
    </location>
</feature>
<dbReference type="Proteomes" id="UP000499080">
    <property type="component" value="Unassembled WGS sequence"/>
</dbReference>
<organism evidence="4 5">
    <name type="scientific">Araneus ventricosus</name>
    <name type="common">Orbweaver spider</name>
    <name type="synonym">Epeira ventricosa</name>
    <dbReference type="NCBI Taxonomy" id="182803"/>
    <lineage>
        <taxon>Eukaryota</taxon>
        <taxon>Metazoa</taxon>
        <taxon>Ecdysozoa</taxon>
        <taxon>Arthropoda</taxon>
        <taxon>Chelicerata</taxon>
        <taxon>Arachnida</taxon>
        <taxon>Araneae</taxon>
        <taxon>Araneomorphae</taxon>
        <taxon>Entelegynae</taxon>
        <taxon>Araneoidea</taxon>
        <taxon>Araneidae</taxon>
        <taxon>Araneus</taxon>
    </lineage>
</organism>
<sequence length="553" mass="62785">MTGYLHRAILAYQQLKSTGIKPDEELIAGIILATLPDRFEPLIMVLKNCGEKITVDNVRNRLLAEDVKPQIDDSREHAFVNEKFKGKKYFKGKCFKCNLYGHKSSDSVKPSHPNVGYNENKSSKKNGFKSKQPEREEAHMADVHVASSNPDPNVWFMDSCASFHMTPHKELIDNYTKPSIKLIKTGSSVIEVEGVAVTGMTPYEKWSGDKPGLEYLRVFGCRAFVHIPKEKRTKWDAKAKEMMFIGGSVASSSDNEDNHDSNIETESLVNDNSEIDSSGNITTINDNASDNNTNMDNAVDNSLPVLTHPYRETRLPNRYQDFDMNGMPDLQIPNLNRMCYVKALAAMQNDCCLEPKTIDEAENGVDRNHWEDSISETILGHIKNKTWEIIDEPENKNIINGCLKLSRTLRVRLKVVRYATLRVLLAFAAIYDWEIDQLDAVMAFVQETLDEEIYMKIPEGLNEYYQENLEGKVLKFNKALDGLKQSGRVWYQMLENGLVEFCSNPSRTHWTAVKRVMRYLRGTAETTLNYSRNNGNAVIGYCDSNYGGDIADR</sequence>
<name>A0A4Y2K1R4_ARAVE</name>
<dbReference type="OrthoDB" id="413361at2759"/>
<protein>
    <submittedName>
        <fullName evidence="4">Copia protein</fullName>
    </submittedName>
</protein>
<reference evidence="4 5" key="1">
    <citation type="journal article" date="2019" name="Sci. Rep.">
        <title>Orb-weaving spider Araneus ventricosus genome elucidates the spidroin gene catalogue.</title>
        <authorList>
            <person name="Kono N."/>
            <person name="Nakamura H."/>
            <person name="Ohtoshi R."/>
            <person name="Moran D.A.P."/>
            <person name="Shinohara A."/>
            <person name="Yoshida Y."/>
            <person name="Fujiwara M."/>
            <person name="Mori M."/>
            <person name="Tomita M."/>
            <person name="Arakawa K."/>
        </authorList>
    </citation>
    <scope>NUCLEOTIDE SEQUENCE [LARGE SCALE GENOMIC DNA]</scope>
</reference>
<dbReference type="Pfam" id="PF25597">
    <property type="entry name" value="SH3_retrovirus"/>
    <property type="match status" value="1"/>
</dbReference>
<keyword evidence="5" id="KW-1185">Reference proteome</keyword>